<protein>
    <recommendedName>
        <fullName evidence="4">ABC-2 family transporter protein</fullName>
    </recommendedName>
</protein>
<feature type="transmembrane region" description="Helical" evidence="1">
    <location>
        <begin position="372"/>
        <end position="391"/>
    </location>
</feature>
<feature type="transmembrane region" description="Helical" evidence="1">
    <location>
        <begin position="271"/>
        <end position="295"/>
    </location>
</feature>
<dbReference type="Proteomes" id="UP000199136">
    <property type="component" value="Unassembled WGS sequence"/>
</dbReference>
<feature type="transmembrane region" description="Helical" evidence="1">
    <location>
        <begin position="176"/>
        <end position="197"/>
    </location>
</feature>
<gene>
    <name evidence="2" type="ORF">SAMN04488506_2057</name>
</gene>
<evidence type="ECO:0008006" key="4">
    <source>
        <dbReference type="Google" id="ProtNLM"/>
    </source>
</evidence>
<keyword evidence="1" id="KW-0812">Transmembrane</keyword>
<organism evidence="2 3">
    <name type="scientific">Desemzia incerta</name>
    <dbReference type="NCBI Taxonomy" id="82801"/>
    <lineage>
        <taxon>Bacteria</taxon>
        <taxon>Bacillati</taxon>
        <taxon>Bacillota</taxon>
        <taxon>Bacilli</taxon>
        <taxon>Lactobacillales</taxon>
        <taxon>Carnobacteriaceae</taxon>
        <taxon>Desemzia</taxon>
    </lineage>
</organism>
<dbReference type="AlphaFoldDB" id="A0A1I5YJX5"/>
<accession>A0A1I5YJX5</accession>
<feature type="transmembrane region" description="Helical" evidence="1">
    <location>
        <begin position="302"/>
        <end position="323"/>
    </location>
</feature>
<keyword evidence="3" id="KW-1185">Reference proteome</keyword>
<sequence length="401" mass="45735">MIAKTIFLETIKKMMRNSKNRLVLIVALLGVVIYSGVVLPNSESMDTVDMERLGIDLLGNKGLMESQFEKGTTEANIFTGMSTYEMAKSNFEQQRAFIGAVNTGDARRFIELNYIPEELAKEIENHYLKNSEEPLKDLHYDRSNKQLRLNSYIEEVPNITFHLIQEKTAWQQIHLFLLRIGPLAILILTVFMVSDVVTGDRDARTQKAGIPYSWRKYLAVKSAASFCFVCVFFLVIFCWFLLVNGLLFGFGSLALKVPEYTYSSDYATNNAVFGLMSIGNFLIQVVPFIVLFIFLMIRLTVLFSLVFKNEVVVLILGIFAVVFEKIYYSRRMRDIFGIDLSFFPQTYMDFGKVVSGEKNFLLNTDSITAGKGLLVVGATILIIEGLLWVTTKYIPRQRFVR</sequence>
<dbReference type="OrthoDB" id="2320684at2"/>
<reference evidence="2 3" key="1">
    <citation type="submission" date="2016-10" db="EMBL/GenBank/DDBJ databases">
        <authorList>
            <person name="de Groot N.N."/>
        </authorList>
    </citation>
    <scope>NUCLEOTIDE SEQUENCE [LARGE SCALE GENOMIC DNA]</scope>
    <source>
        <strain evidence="2 3">DSM 20581</strain>
    </source>
</reference>
<evidence type="ECO:0000313" key="3">
    <source>
        <dbReference type="Proteomes" id="UP000199136"/>
    </source>
</evidence>
<evidence type="ECO:0000256" key="1">
    <source>
        <dbReference type="SAM" id="Phobius"/>
    </source>
</evidence>
<proteinExistence type="predicted"/>
<keyword evidence="1" id="KW-1133">Transmembrane helix</keyword>
<evidence type="ECO:0000313" key="2">
    <source>
        <dbReference type="EMBL" id="SFQ44498.1"/>
    </source>
</evidence>
<name>A0A1I5YJX5_9LACT</name>
<keyword evidence="1" id="KW-0472">Membrane</keyword>
<dbReference type="RefSeq" id="WP_092481070.1">
    <property type="nucleotide sequence ID" value="NZ_CP126128.1"/>
</dbReference>
<dbReference type="EMBL" id="FOXW01000009">
    <property type="protein sequence ID" value="SFQ44498.1"/>
    <property type="molecule type" value="Genomic_DNA"/>
</dbReference>
<feature type="transmembrane region" description="Helical" evidence="1">
    <location>
        <begin position="218"/>
        <end position="251"/>
    </location>
</feature>
<dbReference type="STRING" id="82801.SAMN04488506_2057"/>